<feature type="region of interest" description="Disordered" evidence="1">
    <location>
        <begin position="60"/>
        <end position="88"/>
    </location>
</feature>
<dbReference type="AlphaFoldDB" id="A0A7W9CGP6"/>
<dbReference type="EMBL" id="JACHOR010000001">
    <property type="protein sequence ID" value="MBB5745329.1"/>
    <property type="molecule type" value="Genomic_DNA"/>
</dbReference>
<sequence length="160" mass="17373">MTRWLAVLIPLFLAMALMLGWSFPGRPEEPLGVTRGGATIRGLTLRPGESTTEAVRFLRTLRSDPPPPYIPPPPTPPPPPPPPPPPDVAVTFAAALRAIEREPGTERYQALISDPAAPGPQTRAIVIGDAYGDGWRINAISADSVSLVRGRETRRVRLYR</sequence>
<protein>
    <recommendedName>
        <fullName evidence="4">Type II secretion system protein GspC N-terminal domain-containing protein</fullName>
    </recommendedName>
</protein>
<organism evidence="2 3">
    <name type="scientific">Brevundimonas variabilis</name>
    <dbReference type="NCBI Taxonomy" id="74312"/>
    <lineage>
        <taxon>Bacteria</taxon>
        <taxon>Pseudomonadati</taxon>
        <taxon>Pseudomonadota</taxon>
        <taxon>Alphaproteobacteria</taxon>
        <taxon>Caulobacterales</taxon>
        <taxon>Caulobacteraceae</taxon>
        <taxon>Brevundimonas</taxon>
    </lineage>
</organism>
<evidence type="ECO:0008006" key="4">
    <source>
        <dbReference type="Google" id="ProtNLM"/>
    </source>
</evidence>
<reference evidence="2 3" key="1">
    <citation type="submission" date="2020-08" db="EMBL/GenBank/DDBJ databases">
        <title>Genomic Encyclopedia of Type Strains, Phase IV (KMG-IV): sequencing the most valuable type-strain genomes for metagenomic binning, comparative biology and taxonomic classification.</title>
        <authorList>
            <person name="Goeker M."/>
        </authorList>
    </citation>
    <scope>NUCLEOTIDE SEQUENCE [LARGE SCALE GENOMIC DNA]</scope>
    <source>
        <strain evidence="2 3">DSM 4737</strain>
    </source>
</reference>
<evidence type="ECO:0000313" key="3">
    <source>
        <dbReference type="Proteomes" id="UP000545037"/>
    </source>
</evidence>
<name>A0A7W9CGP6_9CAUL</name>
<evidence type="ECO:0000256" key="1">
    <source>
        <dbReference type="SAM" id="MobiDB-lite"/>
    </source>
</evidence>
<proteinExistence type="predicted"/>
<dbReference type="Proteomes" id="UP000545037">
    <property type="component" value="Unassembled WGS sequence"/>
</dbReference>
<evidence type="ECO:0000313" key="2">
    <source>
        <dbReference type="EMBL" id="MBB5745329.1"/>
    </source>
</evidence>
<accession>A0A7W9CGP6</accession>
<gene>
    <name evidence="2" type="ORF">GGR13_000901</name>
</gene>
<feature type="compositionally biased region" description="Pro residues" evidence="1">
    <location>
        <begin position="64"/>
        <end position="87"/>
    </location>
</feature>
<dbReference type="RefSeq" id="WP_183212221.1">
    <property type="nucleotide sequence ID" value="NZ_JACHOR010000001.1"/>
</dbReference>
<comment type="caution">
    <text evidence="2">The sequence shown here is derived from an EMBL/GenBank/DDBJ whole genome shotgun (WGS) entry which is preliminary data.</text>
</comment>
<keyword evidence="3" id="KW-1185">Reference proteome</keyword>